<accession>G8QNQ5</accession>
<dbReference type="OrthoDB" id="7605626at2"/>
<name>G8QNQ5_AZOOP</name>
<dbReference type="Pfam" id="PF08401">
    <property type="entry name" value="ArdcN"/>
    <property type="match status" value="1"/>
</dbReference>
<dbReference type="AlphaFoldDB" id="G8QNQ5"/>
<gene>
    <name evidence="2" type="ordered locus">Dsui_2598</name>
</gene>
<dbReference type="EMBL" id="CP003153">
    <property type="protein sequence ID" value="AEV26949.1"/>
    <property type="molecule type" value="Genomic_DNA"/>
</dbReference>
<evidence type="ECO:0000313" key="2">
    <source>
        <dbReference type="EMBL" id="AEV26949.1"/>
    </source>
</evidence>
<protein>
    <recommendedName>
        <fullName evidence="1">N-terminal domain-containing protein</fullName>
    </recommendedName>
</protein>
<dbReference type="Proteomes" id="UP000005633">
    <property type="component" value="Chromosome"/>
</dbReference>
<organism evidence="2 3">
    <name type="scientific">Azospira oryzae (strain ATCC BAA-33 / DSM 13638 / PS)</name>
    <name type="common">Dechlorosoma suillum</name>
    <dbReference type="NCBI Taxonomy" id="640081"/>
    <lineage>
        <taxon>Bacteria</taxon>
        <taxon>Pseudomonadati</taxon>
        <taxon>Pseudomonadota</taxon>
        <taxon>Betaproteobacteria</taxon>
        <taxon>Rhodocyclales</taxon>
        <taxon>Rhodocyclaceae</taxon>
        <taxon>Azospira</taxon>
    </lineage>
</organism>
<dbReference type="eggNOG" id="COG4227">
    <property type="taxonomic scope" value="Bacteria"/>
</dbReference>
<sequence length="273" mass="30699">MEKKTNRPDWHAMLQEALTNPGRLAECYFVFHEFSMGNQILAAMQLLERGLSLSPIASFRKWKEQGRSVKRGEKAISLLMPLIINKTDGDEPEDPEDEEVAGKNQIRVFSMKPHWFSLDQTDGEPFERNLQVPEWDKALALSQLGITEEPFQSLSGNAQGYARPNKMQLAVSPIAALPWKTTFHEMGHCLLHSDQALMSDGEGMPKDLKEAEAETVAYLCCATLGLPGLDESRGYIQHWLSSPERSEEFAKRHTARVFSAANRILKAGTETLQ</sequence>
<dbReference type="RefSeq" id="WP_014237630.1">
    <property type="nucleotide sequence ID" value="NC_016616.1"/>
</dbReference>
<evidence type="ECO:0000259" key="1">
    <source>
        <dbReference type="Pfam" id="PF08401"/>
    </source>
</evidence>
<evidence type="ECO:0000313" key="3">
    <source>
        <dbReference type="Proteomes" id="UP000005633"/>
    </source>
</evidence>
<dbReference type="InterPro" id="IPR013610">
    <property type="entry name" value="ArdC_N"/>
</dbReference>
<dbReference type="HOGENOM" id="CLU_012069_0_2_4"/>
<dbReference type="GO" id="GO:0003697">
    <property type="term" value="F:single-stranded DNA binding"/>
    <property type="evidence" value="ECO:0007669"/>
    <property type="project" value="InterPro"/>
</dbReference>
<proteinExistence type="predicted"/>
<reference evidence="2 3" key="1">
    <citation type="journal article" date="2012" name="J. Bacteriol.">
        <title>Complete genome sequence of the anaerobic perchlorate-reducing bacterium Azospira suillum strain PS.</title>
        <authorList>
            <person name="Byrne-Bailey K.G."/>
            <person name="Coates J.D."/>
        </authorList>
    </citation>
    <scope>NUCLEOTIDE SEQUENCE [LARGE SCALE GENOMIC DNA]</scope>
    <source>
        <strain evidence="3">ATCC BAA-33 / DSM 13638 / PS</strain>
    </source>
</reference>
<dbReference type="KEGG" id="dsu:Dsui_2598"/>
<feature type="domain" description="N-terminal" evidence="1">
    <location>
        <begin position="27"/>
        <end position="103"/>
    </location>
</feature>